<gene>
    <name evidence="1" type="ORF">TM448A00520_0003</name>
    <name evidence="2" type="ORF">TM448B00218_0036</name>
</gene>
<sequence>MTCYLCNNRVMKVIFDYTKPDKYERWVGITEVSRQWAECVSCGFIQSFRNYPLERLEKIYKDGYRHPVFRGEAIGETYQKIVSLPKEHSENMRRCEWLWRYADPCKILDIGSGLGVFPVKIEANGFSVDCVEENKDSIEFIRDMGFNCYDKIPGKVYGMVTLIHVLEHIDDPVSFLQGIKKNIGKWLFVEVPSAIEFEYLDKNHDEFNSCHVKFYTQETLRTLLRKAGLSVSHITTMHYGTRNLSRILALCG</sequence>
<dbReference type="AlphaFoldDB" id="A0A6H1ZGK9"/>
<dbReference type="Pfam" id="PF13489">
    <property type="entry name" value="Methyltransf_23"/>
    <property type="match status" value="1"/>
</dbReference>
<evidence type="ECO:0000313" key="1">
    <source>
        <dbReference type="EMBL" id="QJA46694.1"/>
    </source>
</evidence>
<evidence type="ECO:0000313" key="2">
    <source>
        <dbReference type="EMBL" id="QJH94393.1"/>
    </source>
</evidence>
<dbReference type="SUPFAM" id="SSF53335">
    <property type="entry name" value="S-adenosyl-L-methionine-dependent methyltransferases"/>
    <property type="match status" value="1"/>
</dbReference>
<dbReference type="EMBL" id="MT144600">
    <property type="protein sequence ID" value="QJH94393.1"/>
    <property type="molecule type" value="Genomic_DNA"/>
</dbReference>
<proteinExistence type="predicted"/>
<keyword evidence="1" id="KW-0808">Transferase</keyword>
<protein>
    <submittedName>
        <fullName evidence="1">Putative methyltransferase</fullName>
    </submittedName>
</protein>
<dbReference type="InterPro" id="IPR029063">
    <property type="entry name" value="SAM-dependent_MTases_sf"/>
</dbReference>
<dbReference type="PANTHER" id="PTHR43861:SF6">
    <property type="entry name" value="METHYLTRANSFERASE TYPE 11"/>
    <property type="match status" value="1"/>
</dbReference>
<keyword evidence="1" id="KW-0489">Methyltransferase</keyword>
<name>A0A6H1ZGK9_9ZZZZ</name>
<dbReference type="Gene3D" id="3.40.50.150">
    <property type="entry name" value="Vaccinia Virus protein VP39"/>
    <property type="match status" value="1"/>
</dbReference>
<dbReference type="EMBL" id="MT144019">
    <property type="protein sequence ID" value="QJA46694.1"/>
    <property type="molecule type" value="Genomic_DNA"/>
</dbReference>
<dbReference type="GO" id="GO:0008168">
    <property type="term" value="F:methyltransferase activity"/>
    <property type="evidence" value="ECO:0007669"/>
    <property type="project" value="UniProtKB-KW"/>
</dbReference>
<accession>A0A6H1ZGK9</accession>
<reference evidence="1" key="1">
    <citation type="submission" date="2020-03" db="EMBL/GenBank/DDBJ databases">
        <title>The deep terrestrial virosphere.</title>
        <authorList>
            <person name="Holmfeldt K."/>
            <person name="Nilsson E."/>
            <person name="Simone D."/>
            <person name="Lopez-Fernandez M."/>
            <person name="Wu X."/>
            <person name="de Brujin I."/>
            <person name="Lundin D."/>
            <person name="Andersson A."/>
            <person name="Bertilsson S."/>
            <person name="Dopson M."/>
        </authorList>
    </citation>
    <scope>NUCLEOTIDE SEQUENCE</scope>
    <source>
        <strain evidence="1">TM448A00520</strain>
        <strain evidence="2">TM448B00218</strain>
    </source>
</reference>
<organism evidence="1">
    <name type="scientific">viral metagenome</name>
    <dbReference type="NCBI Taxonomy" id="1070528"/>
    <lineage>
        <taxon>unclassified sequences</taxon>
        <taxon>metagenomes</taxon>
        <taxon>organismal metagenomes</taxon>
    </lineage>
</organism>
<dbReference type="PANTHER" id="PTHR43861">
    <property type="entry name" value="TRANS-ACONITATE 2-METHYLTRANSFERASE-RELATED"/>
    <property type="match status" value="1"/>
</dbReference>
<dbReference type="GO" id="GO:0032259">
    <property type="term" value="P:methylation"/>
    <property type="evidence" value="ECO:0007669"/>
    <property type="project" value="UniProtKB-KW"/>
</dbReference>